<reference evidence="1" key="1">
    <citation type="journal article" date="2015" name="Nature">
        <title>Complex archaea that bridge the gap between prokaryotes and eukaryotes.</title>
        <authorList>
            <person name="Spang A."/>
            <person name="Saw J.H."/>
            <person name="Jorgensen S.L."/>
            <person name="Zaremba-Niedzwiedzka K."/>
            <person name="Martijn J."/>
            <person name="Lind A.E."/>
            <person name="van Eijk R."/>
            <person name="Schleper C."/>
            <person name="Guy L."/>
            <person name="Ettema T.J."/>
        </authorList>
    </citation>
    <scope>NUCLEOTIDE SEQUENCE</scope>
</reference>
<name>A0A0F9KIQ1_9ZZZZ</name>
<proteinExistence type="predicted"/>
<evidence type="ECO:0000313" key="1">
    <source>
        <dbReference type="EMBL" id="KKM22008.1"/>
    </source>
</evidence>
<dbReference type="AlphaFoldDB" id="A0A0F9KIQ1"/>
<dbReference type="EMBL" id="LAZR01013427">
    <property type="protein sequence ID" value="KKM22008.1"/>
    <property type="molecule type" value="Genomic_DNA"/>
</dbReference>
<protein>
    <submittedName>
        <fullName evidence="1">Uncharacterized protein</fullName>
    </submittedName>
</protein>
<accession>A0A0F9KIQ1</accession>
<organism evidence="1">
    <name type="scientific">marine sediment metagenome</name>
    <dbReference type="NCBI Taxonomy" id="412755"/>
    <lineage>
        <taxon>unclassified sequences</taxon>
        <taxon>metagenomes</taxon>
        <taxon>ecological metagenomes</taxon>
    </lineage>
</organism>
<sequence length="56" mass="6807">MKFKAKKIMKFEKYLEMKEIFKNEPEITLKSYKCLPHEINPHRVELVLEIEIKEGN</sequence>
<comment type="caution">
    <text evidence="1">The sequence shown here is derived from an EMBL/GenBank/DDBJ whole genome shotgun (WGS) entry which is preliminary data.</text>
</comment>
<gene>
    <name evidence="1" type="ORF">LCGC14_1629710</name>
</gene>